<dbReference type="EMBL" id="JACJHR010000096">
    <property type="protein sequence ID" value="MBB2505257.1"/>
    <property type="molecule type" value="Genomic_DNA"/>
</dbReference>
<dbReference type="PROSITE" id="PS51900">
    <property type="entry name" value="CB"/>
    <property type="match status" value="1"/>
</dbReference>
<evidence type="ECO:0000256" key="5">
    <source>
        <dbReference type="PROSITE-ProRule" id="PRU01248"/>
    </source>
</evidence>
<accession>A0A8E1W7V7</accession>
<dbReference type="PROSITE" id="PS51898">
    <property type="entry name" value="TYR_RECOMBINASE"/>
    <property type="match status" value="1"/>
</dbReference>
<reference evidence="8 9" key="1">
    <citation type="submission" date="2020-08" db="EMBL/GenBank/DDBJ databases">
        <title>Amycolatopsis echigonensis JCM 21831.</title>
        <authorList>
            <person name="Tedsree N."/>
            <person name="Kuncharoen N."/>
            <person name="Likhitwitayawuid K."/>
            <person name="Tanasupawat S."/>
        </authorList>
    </citation>
    <scope>NUCLEOTIDE SEQUENCE [LARGE SCALE GENOMIC DNA]</scope>
    <source>
        <strain evidence="8 9">JCM 21831</strain>
    </source>
</reference>
<dbReference type="Gene3D" id="1.10.150.130">
    <property type="match status" value="1"/>
</dbReference>
<evidence type="ECO:0000256" key="1">
    <source>
        <dbReference type="ARBA" id="ARBA00008857"/>
    </source>
</evidence>
<sequence>MFVQRVLPPAARRESWTVLGNDGPVAPIERYLAYLTDIERSPNTVKAYAHDLKDWFLFLAGRGLDWREVRLEDVAGFIAWLRRPPAARTGSVAVLPSVEHHCGESTVNRKLSALSAFYQHAGRNGIDLGELLVTWQPAGRRGTGWKPFLHHISKGEPQARRTVALKAPRKLPRVLTVAEAQAILDACQRLRDGFLFALLWETGIRIGEALGLRHEDLQLVSE</sequence>
<dbReference type="Gene3D" id="1.10.443.10">
    <property type="entry name" value="Intergrase catalytic core"/>
    <property type="match status" value="1"/>
</dbReference>
<dbReference type="InterPro" id="IPR013762">
    <property type="entry name" value="Integrase-like_cat_sf"/>
</dbReference>
<dbReference type="GO" id="GO:0015074">
    <property type="term" value="P:DNA integration"/>
    <property type="evidence" value="ECO:0007669"/>
    <property type="project" value="UniProtKB-KW"/>
</dbReference>
<dbReference type="InterPro" id="IPR044068">
    <property type="entry name" value="CB"/>
</dbReference>
<evidence type="ECO:0000313" key="9">
    <source>
        <dbReference type="Proteomes" id="UP000550260"/>
    </source>
</evidence>
<evidence type="ECO:0000256" key="3">
    <source>
        <dbReference type="ARBA" id="ARBA00023125"/>
    </source>
</evidence>
<dbReference type="GO" id="GO:0006310">
    <property type="term" value="P:DNA recombination"/>
    <property type="evidence" value="ECO:0007669"/>
    <property type="project" value="UniProtKB-KW"/>
</dbReference>
<keyword evidence="4" id="KW-0233">DNA recombination</keyword>
<comment type="caution">
    <text evidence="8">The sequence shown here is derived from an EMBL/GenBank/DDBJ whole genome shotgun (WGS) entry which is preliminary data.</text>
</comment>
<evidence type="ECO:0000313" key="8">
    <source>
        <dbReference type="EMBL" id="MBB2505257.1"/>
    </source>
</evidence>
<dbReference type="GO" id="GO:0003677">
    <property type="term" value="F:DNA binding"/>
    <property type="evidence" value="ECO:0007669"/>
    <property type="project" value="UniProtKB-UniRule"/>
</dbReference>
<dbReference type="SUPFAM" id="SSF56349">
    <property type="entry name" value="DNA breaking-rejoining enzymes"/>
    <property type="match status" value="1"/>
</dbReference>
<evidence type="ECO:0000256" key="2">
    <source>
        <dbReference type="ARBA" id="ARBA00022908"/>
    </source>
</evidence>
<dbReference type="InterPro" id="IPR011010">
    <property type="entry name" value="DNA_brk_join_enz"/>
</dbReference>
<dbReference type="InterPro" id="IPR002104">
    <property type="entry name" value="Integrase_catalytic"/>
</dbReference>
<gene>
    <name evidence="8" type="ORF">H5411_39805</name>
</gene>
<protein>
    <submittedName>
        <fullName evidence="8">Site-specific integrase</fullName>
    </submittedName>
</protein>
<feature type="domain" description="Tyr recombinase" evidence="6">
    <location>
        <begin position="170"/>
        <end position="222"/>
    </location>
</feature>
<comment type="similarity">
    <text evidence="1">Belongs to the 'phage' integrase family.</text>
</comment>
<dbReference type="Pfam" id="PF02899">
    <property type="entry name" value="Phage_int_SAM_1"/>
    <property type="match status" value="1"/>
</dbReference>
<dbReference type="InterPro" id="IPR004107">
    <property type="entry name" value="Integrase_SAM-like_N"/>
</dbReference>
<dbReference type="PANTHER" id="PTHR30349">
    <property type="entry name" value="PHAGE INTEGRASE-RELATED"/>
    <property type="match status" value="1"/>
</dbReference>
<dbReference type="InterPro" id="IPR010998">
    <property type="entry name" value="Integrase_recombinase_N"/>
</dbReference>
<name>A0A8E1W7V7_9PSEU</name>
<keyword evidence="3 5" id="KW-0238">DNA-binding</keyword>
<evidence type="ECO:0000256" key="4">
    <source>
        <dbReference type="ARBA" id="ARBA00023172"/>
    </source>
</evidence>
<keyword evidence="2" id="KW-0229">DNA integration</keyword>
<feature type="domain" description="Core-binding (CB)" evidence="7">
    <location>
        <begin position="22"/>
        <end position="122"/>
    </location>
</feature>
<evidence type="ECO:0000259" key="7">
    <source>
        <dbReference type="PROSITE" id="PS51900"/>
    </source>
</evidence>
<dbReference type="PANTHER" id="PTHR30349:SF41">
    <property type="entry name" value="INTEGRASE_RECOMBINASE PROTEIN MJ0367-RELATED"/>
    <property type="match status" value="1"/>
</dbReference>
<dbReference type="Proteomes" id="UP000550260">
    <property type="component" value="Unassembled WGS sequence"/>
</dbReference>
<evidence type="ECO:0000259" key="6">
    <source>
        <dbReference type="PROSITE" id="PS51898"/>
    </source>
</evidence>
<dbReference type="InterPro" id="IPR050090">
    <property type="entry name" value="Tyrosine_recombinase_XerCD"/>
</dbReference>
<organism evidence="8 9">
    <name type="scientific">Amycolatopsis echigonensis</name>
    <dbReference type="NCBI Taxonomy" id="2576905"/>
    <lineage>
        <taxon>Bacteria</taxon>
        <taxon>Bacillati</taxon>
        <taxon>Actinomycetota</taxon>
        <taxon>Actinomycetes</taxon>
        <taxon>Pseudonocardiales</taxon>
        <taxon>Pseudonocardiaceae</taxon>
        <taxon>Amycolatopsis</taxon>
    </lineage>
</organism>
<dbReference type="AlphaFoldDB" id="A0A8E1W7V7"/>
<proteinExistence type="inferred from homology"/>